<keyword evidence="4 7" id="KW-0521">NADP</keyword>
<dbReference type="PANTHER" id="PTHR32338">
    <property type="entry name" value="N-ACETYL-GAMMA-GLUTAMYL-PHOSPHATE REDUCTASE, CHLOROPLASTIC-RELATED-RELATED"/>
    <property type="match status" value="1"/>
</dbReference>
<dbReference type="GO" id="GO:0070401">
    <property type="term" value="F:NADP+ binding"/>
    <property type="evidence" value="ECO:0007669"/>
    <property type="project" value="InterPro"/>
</dbReference>
<comment type="subcellular location">
    <subcellularLocation>
        <location evidence="7">Cytoplasm</location>
    </subcellularLocation>
</comment>
<dbReference type="Gene3D" id="3.40.50.720">
    <property type="entry name" value="NAD(P)-binding Rossmann-like Domain"/>
    <property type="match status" value="1"/>
</dbReference>
<dbReference type="CDD" id="cd23934">
    <property type="entry name" value="AGPR_1_C"/>
    <property type="match status" value="1"/>
</dbReference>
<dbReference type="EC" id="1.2.1.38" evidence="7"/>
<dbReference type="InterPro" id="IPR058924">
    <property type="entry name" value="AGPR_dimerisation_dom"/>
</dbReference>
<comment type="catalytic activity">
    <reaction evidence="6 7">
        <text>N-acetyl-L-glutamate 5-semialdehyde + phosphate + NADP(+) = N-acetyl-L-glutamyl 5-phosphate + NADPH + H(+)</text>
        <dbReference type="Rhea" id="RHEA:21588"/>
        <dbReference type="ChEBI" id="CHEBI:15378"/>
        <dbReference type="ChEBI" id="CHEBI:29123"/>
        <dbReference type="ChEBI" id="CHEBI:43474"/>
        <dbReference type="ChEBI" id="CHEBI:57783"/>
        <dbReference type="ChEBI" id="CHEBI:57936"/>
        <dbReference type="ChEBI" id="CHEBI:58349"/>
        <dbReference type="EC" id="1.2.1.38"/>
    </reaction>
</comment>
<comment type="pathway">
    <text evidence="1 7">Amino-acid biosynthesis; L-arginine biosynthesis; N(2)-acetyl-L-ornithine from L-glutamate: step 3/4.</text>
</comment>
<dbReference type="SUPFAM" id="SSF51735">
    <property type="entry name" value="NAD(P)-binding Rossmann-fold domains"/>
    <property type="match status" value="1"/>
</dbReference>
<dbReference type="KEGG" id="jeh:EJN90_02450"/>
<organism evidence="10 11">
    <name type="scientific">Jeotgalibaca ciconiae</name>
    <dbReference type="NCBI Taxonomy" id="2496265"/>
    <lineage>
        <taxon>Bacteria</taxon>
        <taxon>Bacillati</taxon>
        <taxon>Bacillota</taxon>
        <taxon>Bacilli</taxon>
        <taxon>Lactobacillales</taxon>
        <taxon>Carnobacteriaceae</taxon>
        <taxon>Jeotgalibaca</taxon>
    </lineage>
</organism>
<keyword evidence="3 7" id="KW-0028">Amino-acid biosynthesis</keyword>
<comment type="function">
    <text evidence="7">Catalyzes the NADPH-dependent reduction of N-acetyl-5-glutamyl phosphate to yield N-acetyl-L-glutamate 5-semialdehyde.</text>
</comment>
<dbReference type="SUPFAM" id="SSF55347">
    <property type="entry name" value="Glyceraldehyde-3-phosphate dehydrogenase-like, C-terminal domain"/>
    <property type="match status" value="1"/>
</dbReference>
<feature type="active site" evidence="7 8">
    <location>
        <position position="152"/>
    </location>
</feature>
<dbReference type="InterPro" id="IPR036291">
    <property type="entry name" value="NAD(P)-bd_dom_sf"/>
</dbReference>
<dbReference type="OrthoDB" id="9801289at2"/>
<dbReference type="InterPro" id="IPR050085">
    <property type="entry name" value="AGPR"/>
</dbReference>
<dbReference type="PROSITE" id="PS01224">
    <property type="entry name" value="ARGC"/>
    <property type="match status" value="1"/>
</dbReference>
<keyword evidence="2 7" id="KW-0055">Arginine biosynthesis</keyword>
<evidence type="ECO:0000256" key="4">
    <source>
        <dbReference type="ARBA" id="ARBA00022857"/>
    </source>
</evidence>
<keyword evidence="5 7" id="KW-0560">Oxidoreductase</keyword>
<name>A0A3S9H8E3_9LACT</name>
<dbReference type="HAMAP" id="MF_00150">
    <property type="entry name" value="ArgC_type1"/>
    <property type="match status" value="1"/>
</dbReference>
<dbReference type="GO" id="GO:0005737">
    <property type="term" value="C:cytoplasm"/>
    <property type="evidence" value="ECO:0007669"/>
    <property type="project" value="UniProtKB-SubCell"/>
</dbReference>
<evidence type="ECO:0000313" key="10">
    <source>
        <dbReference type="EMBL" id="AZP03622.1"/>
    </source>
</evidence>
<protein>
    <recommendedName>
        <fullName evidence="7">N-acetyl-gamma-glutamyl-phosphate reductase</fullName>
        <shortName evidence="7">AGPR</shortName>
        <ecNumber evidence="7">1.2.1.38</ecNumber>
    </recommendedName>
    <alternativeName>
        <fullName evidence="7">N-acetyl-glutamate semialdehyde dehydrogenase</fullName>
        <shortName evidence="7">NAGSA dehydrogenase</shortName>
    </alternativeName>
</protein>
<dbReference type="Proteomes" id="UP000273326">
    <property type="component" value="Chromosome"/>
</dbReference>
<dbReference type="PANTHER" id="PTHR32338:SF10">
    <property type="entry name" value="N-ACETYL-GAMMA-GLUTAMYL-PHOSPHATE REDUCTASE, CHLOROPLASTIC-RELATED"/>
    <property type="match status" value="1"/>
</dbReference>
<dbReference type="CDD" id="cd17895">
    <property type="entry name" value="AGPR_1_N"/>
    <property type="match status" value="1"/>
</dbReference>
<dbReference type="InterPro" id="IPR000706">
    <property type="entry name" value="AGPR_type-1"/>
</dbReference>
<dbReference type="RefSeq" id="WP_126108713.1">
    <property type="nucleotide sequence ID" value="NZ_CP034465.1"/>
</dbReference>
<evidence type="ECO:0000256" key="6">
    <source>
        <dbReference type="ARBA" id="ARBA00050557"/>
    </source>
</evidence>
<dbReference type="EMBL" id="CP034465">
    <property type="protein sequence ID" value="AZP03622.1"/>
    <property type="molecule type" value="Genomic_DNA"/>
</dbReference>
<evidence type="ECO:0000256" key="1">
    <source>
        <dbReference type="ARBA" id="ARBA00004862"/>
    </source>
</evidence>
<dbReference type="InterPro" id="IPR000534">
    <property type="entry name" value="Semialdehyde_DH_NAD-bd"/>
</dbReference>
<dbReference type="GO" id="GO:0051287">
    <property type="term" value="F:NAD binding"/>
    <property type="evidence" value="ECO:0007669"/>
    <property type="project" value="InterPro"/>
</dbReference>
<keyword evidence="11" id="KW-1185">Reference proteome</keyword>
<sequence>MVKVGILGASGYAGAELVRLLVQREDVEIIFVHSNNYAEIPFSKRYPHLKEVFDSEFSAMNFENNEYFDQVDVLFCALPHAKSQIAVKSALEKGLKVIDLSADFRLKDAEVYEEWYQTKHQVSEALAQAVYGIPEINREAIKDTNLLANPGCYPTSIILGLYPLLKEGYTTNETIISDSKSGISGAGRGLKDGNLFTQATETIQPYAVGSHRHTPEIEEQLSSISGEKTSLMFVPHLAPMQRGILSTIYIKNERNLSEDQLLALYNQYYEEEKFVRVLEKGETPTTKAVSGSNYCDIGLAVDTQSNMIVIMSVIDNLIKGASGQAIQNMNLMLGLDETTGLTQAPIWP</sequence>
<dbReference type="GO" id="GO:0003942">
    <property type="term" value="F:N-acetyl-gamma-glutamyl-phosphate reductase activity"/>
    <property type="evidence" value="ECO:0007669"/>
    <property type="project" value="UniProtKB-UniRule"/>
</dbReference>
<evidence type="ECO:0000256" key="7">
    <source>
        <dbReference type="HAMAP-Rule" id="MF_00150"/>
    </source>
</evidence>
<evidence type="ECO:0000256" key="5">
    <source>
        <dbReference type="ARBA" id="ARBA00023002"/>
    </source>
</evidence>
<accession>A0A3S9H8E3</accession>
<dbReference type="SMART" id="SM00859">
    <property type="entry name" value="Semialdhyde_dh"/>
    <property type="match status" value="1"/>
</dbReference>
<comment type="similarity">
    <text evidence="7">Belongs to the NAGSA dehydrogenase family. Type 1 subfamily.</text>
</comment>
<evidence type="ECO:0000256" key="2">
    <source>
        <dbReference type="ARBA" id="ARBA00022571"/>
    </source>
</evidence>
<dbReference type="Pfam" id="PF22698">
    <property type="entry name" value="Semialdhyde_dhC_1"/>
    <property type="match status" value="1"/>
</dbReference>
<dbReference type="Gene3D" id="3.30.360.10">
    <property type="entry name" value="Dihydrodipicolinate Reductase, domain 2"/>
    <property type="match status" value="1"/>
</dbReference>
<dbReference type="AlphaFoldDB" id="A0A3S9H8E3"/>
<dbReference type="InterPro" id="IPR023013">
    <property type="entry name" value="AGPR_AS"/>
</dbReference>
<evidence type="ECO:0000313" key="11">
    <source>
        <dbReference type="Proteomes" id="UP000273326"/>
    </source>
</evidence>
<gene>
    <name evidence="7" type="primary">argC</name>
    <name evidence="10" type="ORF">EJN90_02450</name>
</gene>
<keyword evidence="7" id="KW-0963">Cytoplasm</keyword>
<evidence type="ECO:0000256" key="3">
    <source>
        <dbReference type="ARBA" id="ARBA00022605"/>
    </source>
</evidence>
<feature type="domain" description="Semialdehyde dehydrogenase NAD-binding" evidence="9">
    <location>
        <begin position="3"/>
        <end position="144"/>
    </location>
</feature>
<evidence type="ECO:0000259" key="9">
    <source>
        <dbReference type="SMART" id="SM00859"/>
    </source>
</evidence>
<dbReference type="UniPathway" id="UPA00068">
    <property type="reaction ID" value="UER00108"/>
</dbReference>
<dbReference type="NCBIfam" id="TIGR01850">
    <property type="entry name" value="argC"/>
    <property type="match status" value="1"/>
</dbReference>
<dbReference type="FunFam" id="3.30.360.10:FF:000014">
    <property type="entry name" value="N-acetyl-gamma-glutamyl-phosphate reductase"/>
    <property type="match status" value="1"/>
</dbReference>
<dbReference type="Pfam" id="PF01118">
    <property type="entry name" value="Semialdhyde_dh"/>
    <property type="match status" value="1"/>
</dbReference>
<reference evidence="11" key="1">
    <citation type="submission" date="2018-12" db="EMBL/GenBank/DDBJ databases">
        <title>Complete genome sequencing of Jeotgalibaca sp. H21T32.</title>
        <authorList>
            <person name="Bae J.-W."/>
            <person name="Lee S.-Y."/>
        </authorList>
    </citation>
    <scope>NUCLEOTIDE SEQUENCE [LARGE SCALE GENOMIC DNA]</scope>
    <source>
        <strain evidence="11">H21T32</strain>
    </source>
</reference>
<dbReference type="GO" id="GO:0006526">
    <property type="term" value="P:L-arginine biosynthetic process"/>
    <property type="evidence" value="ECO:0007669"/>
    <property type="project" value="UniProtKB-UniRule"/>
</dbReference>
<proteinExistence type="inferred from homology"/>
<evidence type="ECO:0000256" key="8">
    <source>
        <dbReference type="PROSITE-ProRule" id="PRU10010"/>
    </source>
</evidence>